<organism evidence="1">
    <name type="scientific">Rhizophora mucronata</name>
    <name type="common">Asiatic mangrove</name>
    <dbReference type="NCBI Taxonomy" id="61149"/>
    <lineage>
        <taxon>Eukaryota</taxon>
        <taxon>Viridiplantae</taxon>
        <taxon>Streptophyta</taxon>
        <taxon>Embryophyta</taxon>
        <taxon>Tracheophyta</taxon>
        <taxon>Spermatophyta</taxon>
        <taxon>Magnoliopsida</taxon>
        <taxon>eudicotyledons</taxon>
        <taxon>Gunneridae</taxon>
        <taxon>Pentapetalae</taxon>
        <taxon>rosids</taxon>
        <taxon>fabids</taxon>
        <taxon>Malpighiales</taxon>
        <taxon>Rhizophoraceae</taxon>
        <taxon>Rhizophora</taxon>
    </lineage>
</organism>
<dbReference type="AlphaFoldDB" id="A0A2P2NXJ8"/>
<name>A0A2P2NXJ8_RHIMU</name>
<sequence length="40" mass="4793">MARLLYSSHFFLFSNSNEHTKIYMNYCVLCFSLFLLGDCY</sequence>
<evidence type="ECO:0000313" key="1">
    <source>
        <dbReference type="EMBL" id="MBX47164.1"/>
    </source>
</evidence>
<dbReference type="EMBL" id="GGEC01066680">
    <property type="protein sequence ID" value="MBX47164.1"/>
    <property type="molecule type" value="Transcribed_RNA"/>
</dbReference>
<accession>A0A2P2NXJ8</accession>
<protein>
    <submittedName>
        <fullName evidence="1">Uncharacterized protein</fullName>
    </submittedName>
</protein>
<proteinExistence type="predicted"/>
<reference evidence="1" key="1">
    <citation type="submission" date="2018-02" db="EMBL/GenBank/DDBJ databases">
        <title>Rhizophora mucronata_Transcriptome.</title>
        <authorList>
            <person name="Meera S.P."/>
            <person name="Sreeshan A."/>
            <person name="Augustine A."/>
        </authorList>
    </citation>
    <scope>NUCLEOTIDE SEQUENCE</scope>
    <source>
        <tissue evidence="1">Leaf</tissue>
    </source>
</reference>